<reference evidence="3" key="1">
    <citation type="journal article" date="2014" name="Int. J. Syst. Evol. Microbiol.">
        <title>Complete genome sequence of Corynebacterium casei LMG S-19264T (=DSM 44701T), isolated from a smear-ripened cheese.</title>
        <authorList>
            <consortium name="US DOE Joint Genome Institute (JGI-PGF)"/>
            <person name="Walter F."/>
            <person name="Albersmeier A."/>
            <person name="Kalinowski J."/>
            <person name="Ruckert C."/>
        </authorList>
    </citation>
    <scope>NUCLEOTIDE SEQUENCE</scope>
    <source>
        <strain evidence="3">KCTC 23224</strain>
    </source>
</reference>
<accession>A0A8J3CV63</accession>
<dbReference type="SUPFAM" id="SSF55874">
    <property type="entry name" value="ATPase domain of HSP90 chaperone/DNA topoisomerase II/histidine kinase"/>
    <property type="match status" value="1"/>
</dbReference>
<evidence type="ECO:0000259" key="2">
    <source>
        <dbReference type="Pfam" id="PF13581"/>
    </source>
</evidence>
<dbReference type="InterPro" id="IPR050267">
    <property type="entry name" value="Anti-sigma-factor_SerPK"/>
</dbReference>
<evidence type="ECO:0000313" key="4">
    <source>
        <dbReference type="Proteomes" id="UP000642809"/>
    </source>
</evidence>
<evidence type="ECO:0000313" key="3">
    <source>
        <dbReference type="EMBL" id="GHB30717.1"/>
    </source>
</evidence>
<dbReference type="PANTHER" id="PTHR35526">
    <property type="entry name" value="ANTI-SIGMA-F FACTOR RSBW-RELATED"/>
    <property type="match status" value="1"/>
</dbReference>
<comment type="caution">
    <text evidence="3">The sequence shown here is derived from an EMBL/GenBank/DDBJ whole genome shotgun (WGS) entry which is preliminary data.</text>
</comment>
<dbReference type="GO" id="GO:0004674">
    <property type="term" value="F:protein serine/threonine kinase activity"/>
    <property type="evidence" value="ECO:0007669"/>
    <property type="project" value="UniProtKB-KW"/>
</dbReference>
<name>A0A8J3CV63_9BACT</name>
<dbReference type="InterPro" id="IPR003594">
    <property type="entry name" value="HATPase_dom"/>
</dbReference>
<sequence>MSQSLKLYCDTGQLTLLRQFLEDFLMTTSMDELERHQVLLSVEEVTANLIIHSHACNSSEFIQVNANLEDDLLKIEIHDQGAGFNILDYEEPEIDQLITTKRKGGLGIMLVRKFMDKIEFETNGRKNTCRLFKLVNSK</sequence>
<proteinExistence type="predicted"/>
<dbReference type="Pfam" id="PF13581">
    <property type="entry name" value="HATPase_c_2"/>
    <property type="match status" value="1"/>
</dbReference>
<dbReference type="CDD" id="cd16936">
    <property type="entry name" value="HATPase_RsbW-like"/>
    <property type="match status" value="1"/>
</dbReference>
<dbReference type="Proteomes" id="UP000642809">
    <property type="component" value="Unassembled WGS sequence"/>
</dbReference>
<dbReference type="Gene3D" id="3.30.565.10">
    <property type="entry name" value="Histidine kinase-like ATPase, C-terminal domain"/>
    <property type="match status" value="1"/>
</dbReference>
<evidence type="ECO:0000256" key="1">
    <source>
        <dbReference type="ARBA" id="ARBA00022527"/>
    </source>
</evidence>
<reference evidence="3" key="2">
    <citation type="submission" date="2020-09" db="EMBL/GenBank/DDBJ databases">
        <authorList>
            <person name="Sun Q."/>
            <person name="Kim S."/>
        </authorList>
    </citation>
    <scope>NUCLEOTIDE SEQUENCE</scope>
    <source>
        <strain evidence="3">KCTC 23224</strain>
    </source>
</reference>
<keyword evidence="1" id="KW-0418">Kinase</keyword>
<dbReference type="EMBL" id="BMYF01000004">
    <property type="protein sequence ID" value="GHB30717.1"/>
    <property type="molecule type" value="Genomic_DNA"/>
</dbReference>
<dbReference type="InterPro" id="IPR036890">
    <property type="entry name" value="HATPase_C_sf"/>
</dbReference>
<keyword evidence="1" id="KW-0808">Transferase</keyword>
<organism evidence="3 4">
    <name type="scientific">Mongoliitalea lutea</name>
    <dbReference type="NCBI Taxonomy" id="849756"/>
    <lineage>
        <taxon>Bacteria</taxon>
        <taxon>Pseudomonadati</taxon>
        <taxon>Bacteroidota</taxon>
        <taxon>Cytophagia</taxon>
        <taxon>Cytophagales</taxon>
        <taxon>Cyclobacteriaceae</taxon>
        <taxon>Mongoliitalea</taxon>
    </lineage>
</organism>
<gene>
    <name evidence="3" type="ORF">GCM10008106_09510</name>
</gene>
<protein>
    <recommendedName>
        <fullName evidence="2">Histidine kinase/HSP90-like ATPase domain-containing protein</fullName>
    </recommendedName>
</protein>
<dbReference type="AlphaFoldDB" id="A0A8J3CV63"/>
<feature type="domain" description="Histidine kinase/HSP90-like ATPase" evidence="2">
    <location>
        <begin position="12"/>
        <end position="131"/>
    </location>
</feature>
<keyword evidence="4" id="KW-1185">Reference proteome</keyword>
<keyword evidence="1" id="KW-0723">Serine/threonine-protein kinase</keyword>